<comment type="function">
    <text evidence="5">Part of a binding-protein-dependent transport system for aliphatic sulfonates. Putative binding protein.</text>
</comment>
<dbReference type="RefSeq" id="WP_003567455.1">
    <property type="nucleotide sequence ID" value="NZ_BAYM01000008.1"/>
</dbReference>
<dbReference type="FunFam" id="3.40.190.10:FF:000050">
    <property type="entry name" value="Sulfonate ABC transporter substrate-binding protein"/>
    <property type="match status" value="1"/>
</dbReference>
<comment type="subcellular location">
    <subcellularLocation>
        <location evidence="1">Periplasm</location>
    </subcellularLocation>
</comment>
<dbReference type="SUPFAM" id="SSF53850">
    <property type="entry name" value="Periplasmic binding protein-like II"/>
    <property type="match status" value="1"/>
</dbReference>
<dbReference type="GO" id="GO:0042626">
    <property type="term" value="F:ATPase-coupled transmembrane transporter activity"/>
    <property type="evidence" value="ECO:0007669"/>
    <property type="project" value="InterPro"/>
</dbReference>
<keyword evidence="7" id="KW-1133">Transmembrane helix</keyword>
<feature type="domain" description="Solute-binding protein family 3/N-terminal" evidence="8">
    <location>
        <begin position="37"/>
        <end position="253"/>
    </location>
</feature>
<dbReference type="InterPro" id="IPR010067">
    <property type="entry name" value="ABC_SsuA_sub-bd"/>
</dbReference>
<keyword evidence="7" id="KW-0472">Membrane</keyword>
<evidence type="ECO:0000256" key="3">
    <source>
        <dbReference type="ARBA" id="ARBA00022448"/>
    </source>
</evidence>
<dbReference type="EMBL" id="BAYM01000008">
    <property type="protein sequence ID" value="GAN35477.1"/>
    <property type="molecule type" value="Genomic_DNA"/>
</dbReference>
<protein>
    <recommendedName>
        <fullName evidence="6">Putative aliphatic sulfonates-binding protein</fullName>
    </recommendedName>
</protein>
<evidence type="ECO:0000313" key="9">
    <source>
        <dbReference type="EMBL" id="GAN35477.1"/>
    </source>
</evidence>
<sequence length="324" mass="35141">MKHKKHLWFLVIGLIMWLSVAVYGYTQTTTAASDLETVTIGYQKADPVDIARQHGELIKKMKAKGYQVVFKEFSDGAALMTALKSGAIDYARVGDTPPVTAKAAGTDIALIAAGATKEYGSGILVGKNSQITNLKQLKGKTIAYQKGTAAQYLIIQALKKAGLSTNDVKLVNMDQSSASVAFAKGSVDAWVTWDPYTATAQVNQGAKLLTNGTGLAKNRDFLISTQNYAKTHTALSKLLTTYINDDMTWANNHHTQLIAMLSKTLKLSDAVIQKMVERRTYAMALVKADSSIVDEENQIANTFYQEGVVTEKVDMKTTLVSGSD</sequence>
<feature type="transmembrane region" description="Helical" evidence="7">
    <location>
        <begin position="7"/>
        <end position="25"/>
    </location>
</feature>
<evidence type="ECO:0000259" key="8">
    <source>
        <dbReference type="SMART" id="SM00062"/>
    </source>
</evidence>
<evidence type="ECO:0000256" key="5">
    <source>
        <dbReference type="ARBA" id="ARBA00055538"/>
    </source>
</evidence>
<dbReference type="InterPro" id="IPR015168">
    <property type="entry name" value="SsuA/THI5"/>
</dbReference>
<comment type="similarity">
    <text evidence="2">Belongs to the bacterial solute-binding protein SsuA/TauA family.</text>
</comment>
<dbReference type="InterPro" id="IPR001638">
    <property type="entry name" value="Solute-binding_3/MltF_N"/>
</dbReference>
<evidence type="ECO:0000256" key="1">
    <source>
        <dbReference type="ARBA" id="ARBA00004418"/>
    </source>
</evidence>
<evidence type="ECO:0000313" key="10">
    <source>
        <dbReference type="Proteomes" id="UP000032552"/>
    </source>
</evidence>
<evidence type="ECO:0000256" key="7">
    <source>
        <dbReference type="SAM" id="Phobius"/>
    </source>
</evidence>
<accession>A0A0C9Q6I3</accession>
<dbReference type="PANTHER" id="PTHR30024">
    <property type="entry name" value="ALIPHATIC SULFONATES-BINDING PROTEIN-RELATED"/>
    <property type="match status" value="1"/>
</dbReference>
<proteinExistence type="inferred from homology"/>
<evidence type="ECO:0000256" key="2">
    <source>
        <dbReference type="ARBA" id="ARBA00010742"/>
    </source>
</evidence>
<dbReference type="GO" id="GO:0016020">
    <property type="term" value="C:membrane"/>
    <property type="evidence" value="ECO:0007669"/>
    <property type="project" value="InterPro"/>
</dbReference>
<evidence type="ECO:0000256" key="4">
    <source>
        <dbReference type="ARBA" id="ARBA00022729"/>
    </source>
</evidence>
<name>A0A0C9Q6I3_LACPA</name>
<reference evidence="10" key="1">
    <citation type="submission" date="2014-05" db="EMBL/GenBank/DDBJ databases">
        <title>Whole genome sequencing of Lactobacillus casei NRIC0644.</title>
        <authorList>
            <person name="Atarashi H."/>
            <person name="Yoshida Y."/>
            <person name="Fujimura S."/>
            <person name="Tanaka N."/>
            <person name="Shiwa Y."/>
            <person name="Yoshikawa H."/>
            <person name="Okada S."/>
            <person name="Nakagawa J."/>
        </authorList>
    </citation>
    <scope>NUCLEOTIDE SEQUENCE [LARGE SCALE GENOMIC DNA]</scope>
    <source>
        <strain evidence="10">NRIC0644</strain>
    </source>
</reference>
<keyword evidence="3" id="KW-0813">Transport</keyword>
<organism evidence="9 10">
    <name type="scientific">Lacticaseibacillus paracasei NRIC 0644</name>
    <dbReference type="NCBI Taxonomy" id="1435038"/>
    <lineage>
        <taxon>Bacteria</taxon>
        <taxon>Bacillati</taxon>
        <taxon>Bacillota</taxon>
        <taxon>Bacilli</taxon>
        <taxon>Lactobacillales</taxon>
        <taxon>Lactobacillaceae</taxon>
        <taxon>Lacticaseibacillus</taxon>
    </lineage>
</organism>
<keyword evidence="7" id="KW-0812">Transmembrane</keyword>
<dbReference type="Proteomes" id="UP000032552">
    <property type="component" value="Unassembled WGS sequence"/>
</dbReference>
<dbReference type="NCBIfam" id="TIGR01728">
    <property type="entry name" value="SsuA_fam"/>
    <property type="match status" value="1"/>
</dbReference>
<dbReference type="GO" id="GO:0042597">
    <property type="term" value="C:periplasmic space"/>
    <property type="evidence" value="ECO:0007669"/>
    <property type="project" value="UniProtKB-SubCell"/>
</dbReference>
<dbReference type="SMART" id="SM00062">
    <property type="entry name" value="PBPb"/>
    <property type="match status" value="1"/>
</dbReference>
<comment type="caution">
    <text evidence="9">The sequence shown here is derived from an EMBL/GenBank/DDBJ whole genome shotgun (WGS) entry which is preliminary data.</text>
</comment>
<dbReference type="PANTHER" id="PTHR30024:SF42">
    <property type="entry name" value="ALIPHATIC SULFONATES-BINDING PROTEIN-RELATED"/>
    <property type="match status" value="1"/>
</dbReference>
<dbReference type="Gene3D" id="3.40.190.10">
    <property type="entry name" value="Periplasmic binding protein-like II"/>
    <property type="match status" value="2"/>
</dbReference>
<evidence type="ECO:0000256" key="6">
    <source>
        <dbReference type="ARBA" id="ARBA00070228"/>
    </source>
</evidence>
<gene>
    <name evidence="9" type="ORF">LC0644_0066</name>
</gene>
<dbReference type="AlphaFoldDB" id="A0A0C9Q6I3"/>
<keyword evidence="4" id="KW-0732">Signal</keyword>
<dbReference type="Pfam" id="PF09084">
    <property type="entry name" value="NMT1"/>
    <property type="match status" value="1"/>
</dbReference>